<sequence length="550" mass="60163">MLLKISKCFSYFKRTLVVFFAMSVHFFYAQNTNISTNRNQVNQATIYIKNQKIPEKETQIGFGAVDFLSIKMPKNKGKDEKNMGFTGIHYNLKLNDWSYAGLGIYGAVTGIRGGFFTLGINAGIQQKISKNMFVDAGVHLGGGGGASAPDGGGAFILPHLNLGYNFGYFSTTAGYSYVNFFDKGAIKNHQFNVAIQIPLSFETADFKQRERVFNFDDFENLKNTSWNTLSNRISLLVHLNNLSVKKGNYKGKTMRLAGFELNSYFNKNMFFFVKADGAYHGIKAGYMDVFLGAGYHISMNKNRTNILAKFGIGAGGGGGVETKGGFLIYPDISIEQKVLNNMYVSVNKGFLMSPDAHFSSNTLGFGLKYYLDKDGITPSSAAPEKSFSSAKLKGLEVIIKQDLYLNASRIVSTNKNKKDLEFDKNMHQISLQINLFLNKYIYGAGQTSFANFGDAGAYAEGIVGLGVQSARFLNNRTSVFAQVLAGAAGGGGISTGEGLIVKPSIGINHKLTNKLNARAGFGYVKARGGNLSNPYLNIGLSYRFSFLSVE</sequence>
<accession>A0A2H1YJT6</accession>
<keyword evidence="1" id="KW-0732">Signal</keyword>
<reference evidence="3" key="1">
    <citation type="submission" date="2017-11" db="EMBL/GenBank/DDBJ databases">
        <authorList>
            <person name="Duchaud E."/>
        </authorList>
    </citation>
    <scope>NUCLEOTIDE SEQUENCE [LARGE SCALE GENOMIC DNA]</scope>
    <source>
        <strain evidence="3">Tenacibaculum sp. TNO020</strain>
    </source>
</reference>
<proteinExistence type="predicted"/>
<dbReference type="Proteomes" id="UP000234211">
    <property type="component" value="Unassembled WGS sequence"/>
</dbReference>
<feature type="signal peptide" evidence="1">
    <location>
        <begin position="1"/>
        <end position="29"/>
    </location>
</feature>
<organism evidence="2 3">
    <name type="scientific">Tenacibaculum piscium</name>
    <dbReference type="NCBI Taxonomy" id="1458515"/>
    <lineage>
        <taxon>Bacteria</taxon>
        <taxon>Pseudomonadati</taxon>
        <taxon>Bacteroidota</taxon>
        <taxon>Flavobacteriia</taxon>
        <taxon>Flavobacteriales</taxon>
        <taxon>Flavobacteriaceae</taxon>
        <taxon>Tenacibaculum</taxon>
    </lineage>
</organism>
<evidence type="ECO:0008006" key="4">
    <source>
        <dbReference type="Google" id="ProtNLM"/>
    </source>
</evidence>
<gene>
    <name evidence="2" type="ORF">TNO020_50071</name>
</gene>
<evidence type="ECO:0000313" key="3">
    <source>
        <dbReference type="Proteomes" id="UP000234211"/>
    </source>
</evidence>
<protein>
    <recommendedName>
        <fullName evidence="4">Outer membrane protein</fullName>
    </recommendedName>
</protein>
<keyword evidence="3" id="KW-1185">Reference proteome</keyword>
<name>A0A2H1YJT6_9FLAO</name>
<dbReference type="EMBL" id="OENF01000040">
    <property type="protein sequence ID" value="SOS75670.1"/>
    <property type="molecule type" value="Genomic_DNA"/>
</dbReference>
<evidence type="ECO:0000313" key="2">
    <source>
        <dbReference type="EMBL" id="SOS75670.1"/>
    </source>
</evidence>
<evidence type="ECO:0000256" key="1">
    <source>
        <dbReference type="SAM" id="SignalP"/>
    </source>
</evidence>
<dbReference type="AlphaFoldDB" id="A0A2H1YJT6"/>
<feature type="chain" id="PRO_5013924199" description="Outer membrane protein" evidence="1">
    <location>
        <begin position="30"/>
        <end position="550"/>
    </location>
</feature>